<reference evidence="5 6" key="1">
    <citation type="submission" date="2018-10" db="EMBL/GenBank/DDBJ databases">
        <authorList>
            <person name="Li J."/>
        </authorList>
    </citation>
    <scope>NUCLEOTIDE SEQUENCE [LARGE SCALE GENOMIC DNA]</scope>
    <source>
        <strain evidence="5 6">JCM 30549</strain>
    </source>
</reference>
<dbReference type="Pfam" id="PF02801">
    <property type="entry name" value="Ketoacyl-synt_C"/>
    <property type="match status" value="1"/>
</dbReference>
<dbReference type="PANTHER" id="PTHR11712">
    <property type="entry name" value="POLYKETIDE SYNTHASE-RELATED"/>
    <property type="match status" value="1"/>
</dbReference>
<comment type="similarity">
    <text evidence="1 3">Belongs to the thiolase-like superfamily. Beta-ketoacyl-ACP synthases family.</text>
</comment>
<dbReference type="InterPro" id="IPR014030">
    <property type="entry name" value="Ketoacyl_synth_N"/>
</dbReference>
<evidence type="ECO:0000256" key="3">
    <source>
        <dbReference type="RuleBase" id="RU003694"/>
    </source>
</evidence>
<evidence type="ECO:0000256" key="2">
    <source>
        <dbReference type="ARBA" id="ARBA00022679"/>
    </source>
</evidence>
<dbReference type="PANTHER" id="PTHR11712:SF347">
    <property type="entry name" value="BETA KETOACYL-ACYL CARRIER PROTEIN SYNTHASE"/>
    <property type="match status" value="1"/>
</dbReference>
<evidence type="ECO:0000259" key="4">
    <source>
        <dbReference type="PROSITE" id="PS52004"/>
    </source>
</evidence>
<dbReference type="GO" id="GO:0006633">
    <property type="term" value="P:fatty acid biosynthetic process"/>
    <property type="evidence" value="ECO:0007669"/>
    <property type="project" value="InterPro"/>
</dbReference>
<dbReference type="RefSeq" id="WP_121657583.1">
    <property type="nucleotide sequence ID" value="NZ_RCUW01000007.1"/>
</dbReference>
<feature type="domain" description="Ketosynthase family 3 (KS3)" evidence="4">
    <location>
        <begin position="5"/>
        <end position="410"/>
    </location>
</feature>
<gene>
    <name evidence="5" type="ORF">D9V30_09270</name>
</gene>
<proteinExistence type="inferred from homology"/>
<dbReference type="Proteomes" id="UP000275395">
    <property type="component" value="Unassembled WGS sequence"/>
</dbReference>
<sequence length="410" mass="41680">MGAILPDVAVTGIGMISPAGIGKDANWATILAGVGTAARHESIARHRQRRPVARVPDFDVRKAIGASKAWRLARFVQLAIIAVREAINDSGLDLDAIEGSRIGLVFGNSLGGTDTFETATEALLTEGTEHVSPMLVPMWMPNMVAGSLSIEFGIRGPAHVVATACASGATAIGHGRQLLRDGRCDLVVVGASESALSPTILAGLANMGALVDPSIEASEASRPFDSQRGGFVPAEGAAALILERAGDARARDARVYAHVAGYGASTDAHHVTAPRPNGQGLEAAIREAVEGDAGLALVDIGHVNAHGTSTPLNDASEGGALHRLFGDTVPVTSVKGVTGHPLAAAGAIEGAIAALTIYHRQIPPTANTSDVDPAIPIDVVTGSARPLDSGAVLSVSAGFGGHNAAVVFTP</sequence>
<dbReference type="EMBL" id="RCUW01000007">
    <property type="protein sequence ID" value="RLP68740.1"/>
    <property type="molecule type" value="Genomic_DNA"/>
</dbReference>
<evidence type="ECO:0000256" key="1">
    <source>
        <dbReference type="ARBA" id="ARBA00008467"/>
    </source>
</evidence>
<protein>
    <submittedName>
        <fullName evidence="5">Beta-ketoacyl-[acyl-carrier-protein] synthase family protein</fullName>
    </submittedName>
</protein>
<dbReference type="SMART" id="SM00825">
    <property type="entry name" value="PKS_KS"/>
    <property type="match status" value="1"/>
</dbReference>
<dbReference type="PROSITE" id="PS00606">
    <property type="entry name" value="KS3_1"/>
    <property type="match status" value="1"/>
</dbReference>
<dbReference type="Pfam" id="PF00109">
    <property type="entry name" value="ketoacyl-synt"/>
    <property type="match status" value="1"/>
</dbReference>
<dbReference type="CDD" id="cd00834">
    <property type="entry name" value="KAS_I_II"/>
    <property type="match status" value="1"/>
</dbReference>
<dbReference type="InterPro" id="IPR018201">
    <property type="entry name" value="Ketoacyl_synth_AS"/>
</dbReference>
<dbReference type="InterPro" id="IPR020841">
    <property type="entry name" value="PKS_Beta-ketoAc_synthase_dom"/>
</dbReference>
<dbReference type="PROSITE" id="PS52004">
    <property type="entry name" value="KS3_2"/>
    <property type="match status" value="1"/>
</dbReference>
<dbReference type="InterPro" id="IPR016039">
    <property type="entry name" value="Thiolase-like"/>
</dbReference>
<evidence type="ECO:0000313" key="5">
    <source>
        <dbReference type="EMBL" id="RLP68740.1"/>
    </source>
</evidence>
<dbReference type="AlphaFoldDB" id="A0A3L6ZLG5"/>
<dbReference type="InterPro" id="IPR000794">
    <property type="entry name" value="Beta-ketoacyl_synthase"/>
</dbReference>
<name>A0A3L6ZLG5_9MICO</name>
<dbReference type="GO" id="GO:0004315">
    <property type="term" value="F:3-oxoacyl-[acyl-carrier-protein] synthase activity"/>
    <property type="evidence" value="ECO:0007669"/>
    <property type="project" value="InterPro"/>
</dbReference>
<dbReference type="SUPFAM" id="SSF53901">
    <property type="entry name" value="Thiolase-like"/>
    <property type="match status" value="2"/>
</dbReference>
<keyword evidence="2 3" id="KW-0808">Transferase</keyword>
<organism evidence="5 6">
    <name type="scientific">Mycetocola reblochoni</name>
    <dbReference type="NCBI Taxonomy" id="331618"/>
    <lineage>
        <taxon>Bacteria</taxon>
        <taxon>Bacillati</taxon>
        <taxon>Actinomycetota</taxon>
        <taxon>Actinomycetes</taxon>
        <taxon>Micrococcales</taxon>
        <taxon>Microbacteriaceae</taxon>
        <taxon>Mycetocola</taxon>
    </lineage>
</organism>
<dbReference type="InterPro" id="IPR014031">
    <property type="entry name" value="Ketoacyl_synth_C"/>
</dbReference>
<dbReference type="Gene3D" id="3.40.47.10">
    <property type="match status" value="2"/>
</dbReference>
<accession>A0A3L6ZLG5</accession>
<evidence type="ECO:0000313" key="6">
    <source>
        <dbReference type="Proteomes" id="UP000275395"/>
    </source>
</evidence>
<comment type="caution">
    <text evidence="5">The sequence shown here is derived from an EMBL/GenBank/DDBJ whole genome shotgun (WGS) entry which is preliminary data.</text>
</comment>